<gene>
    <name evidence="15" type="ORF">K493DRAFT_336397</name>
</gene>
<comment type="function">
    <text evidence="9">Forms a complex with DNA polymerase epsilon subunit POLE3 and binds naked DNA, which is then incorporated into chromatin, aided by the nucleosome remodeling activity of ISWI/SNF2H and ACF1. Does not enhance nucleosome sliding activity of the ACF-5 ISWI chromatin remodeling complex.</text>
</comment>
<evidence type="ECO:0000256" key="7">
    <source>
        <dbReference type="ARBA" id="ARBA00023125"/>
    </source>
</evidence>
<accession>A0A1Y1YIH3</accession>
<keyword evidence="2" id="KW-0597">Phosphoprotein</keyword>
<evidence type="ECO:0000256" key="10">
    <source>
        <dbReference type="ARBA" id="ARBA00062516"/>
    </source>
</evidence>
<dbReference type="EMBL" id="MCFE01000125">
    <property type="protein sequence ID" value="ORX97841.1"/>
    <property type="molecule type" value="Genomic_DNA"/>
</dbReference>
<feature type="domain" description="Transcription factor CBF/NF-Y/archaeal histone" evidence="14">
    <location>
        <begin position="16"/>
        <end position="76"/>
    </location>
</feature>
<dbReference type="OrthoDB" id="636685at2759"/>
<evidence type="ECO:0000256" key="1">
    <source>
        <dbReference type="ARBA" id="ARBA00004123"/>
    </source>
</evidence>
<dbReference type="InterPro" id="IPR009072">
    <property type="entry name" value="Histone-fold"/>
</dbReference>
<dbReference type="GO" id="GO:0003677">
    <property type="term" value="F:DNA binding"/>
    <property type="evidence" value="ECO:0007669"/>
    <property type="project" value="UniProtKB-KW"/>
</dbReference>
<keyword evidence="3" id="KW-0808">Transferase</keyword>
<evidence type="ECO:0000256" key="2">
    <source>
        <dbReference type="ARBA" id="ARBA00022553"/>
    </source>
</evidence>
<evidence type="ECO:0000256" key="9">
    <source>
        <dbReference type="ARBA" id="ARBA00059032"/>
    </source>
</evidence>
<keyword evidence="4" id="KW-0548">Nucleotidyltransferase</keyword>
<keyword evidence="7" id="KW-0238">DNA-binding</keyword>
<organism evidence="15 16">
    <name type="scientific">Basidiobolus meristosporus CBS 931.73</name>
    <dbReference type="NCBI Taxonomy" id="1314790"/>
    <lineage>
        <taxon>Eukaryota</taxon>
        <taxon>Fungi</taxon>
        <taxon>Fungi incertae sedis</taxon>
        <taxon>Zoopagomycota</taxon>
        <taxon>Entomophthoromycotina</taxon>
        <taxon>Basidiobolomycetes</taxon>
        <taxon>Basidiobolales</taxon>
        <taxon>Basidiobolaceae</taxon>
        <taxon>Basidiobolus</taxon>
    </lineage>
</organism>
<keyword evidence="8" id="KW-0539">Nucleus</keyword>
<dbReference type="CDD" id="cd23645">
    <property type="entry name" value="HFD_Dpb3-like"/>
    <property type="match status" value="1"/>
</dbReference>
<evidence type="ECO:0000259" key="14">
    <source>
        <dbReference type="Pfam" id="PF00808"/>
    </source>
</evidence>
<dbReference type="GO" id="GO:0016779">
    <property type="term" value="F:nucleotidyltransferase activity"/>
    <property type="evidence" value="ECO:0007669"/>
    <property type="project" value="UniProtKB-KW"/>
</dbReference>
<evidence type="ECO:0000256" key="8">
    <source>
        <dbReference type="ARBA" id="ARBA00023242"/>
    </source>
</evidence>
<dbReference type="AlphaFoldDB" id="A0A1Y1YIH3"/>
<reference evidence="15 16" key="1">
    <citation type="submission" date="2016-07" db="EMBL/GenBank/DDBJ databases">
        <title>Pervasive Adenine N6-methylation of Active Genes in Fungi.</title>
        <authorList>
            <consortium name="DOE Joint Genome Institute"/>
            <person name="Mondo S.J."/>
            <person name="Dannebaum R.O."/>
            <person name="Kuo R.C."/>
            <person name="Labutti K."/>
            <person name="Haridas S."/>
            <person name="Kuo A."/>
            <person name="Salamov A."/>
            <person name="Ahrendt S.R."/>
            <person name="Lipzen A."/>
            <person name="Sullivan W."/>
            <person name="Andreopoulos W.B."/>
            <person name="Clum A."/>
            <person name="Lindquist E."/>
            <person name="Daum C."/>
            <person name="Ramamoorthy G.K."/>
            <person name="Gryganskyi A."/>
            <person name="Culley D."/>
            <person name="Magnuson J.K."/>
            <person name="James T.Y."/>
            <person name="O'Malley M.A."/>
            <person name="Stajich J.E."/>
            <person name="Spatafora J.W."/>
            <person name="Visel A."/>
            <person name="Grigoriev I.V."/>
        </authorList>
    </citation>
    <scope>NUCLEOTIDE SEQUENCE [LARGE SCALE GENOMIC DNA]</scope>
    <source>
        <strain evidence="15 16">CBS 931.73</strain>
    </source>
</reference>
<evidence type="ECO:0000313" key="15">
    <source>
        <dbReference type="EMBL" id="ORX97841.1"/>
    </source>
</evidence>
<dbReference type="GO" id="GO:0046982">
    <property type="term" value="F:protein heterodimerization activity"/>
    <property type="evidence" value="ECO:0007669"/>
    <property type="project" value="InterPro"/>
</dbReference>
<dbReference type="Proteomes" id="UP000193498">
    <property type="component" value="Unassembled WGS sequence"/>
</dbReference>
<dbReference type="SUPFAM" id="SSF47113">
    <property type="entry name" value="Histone-fold"/>
    <property type="match status" value="1"/>
</dbReference>
<dbReference type="STRING" id="1314790.A0A1Y1YIH3"/>
<evidence type="ECO:0000256" key="6">
    <source>
        <dbReference type="ARBA" id="ARBA00023054"/>
    </source>
</evidence>
<feature type="region of interest" description="Disordered" evidence="13">
    <location>
        <begin position="94"/>
        <end position="135"/>
    </location>
</feature>
<evidence type="ECO:0000256" key="11">
    <source>
        <dbReference type="ARBA" id="ARBA00071805"/>
    </source>
</evidence>
<comment type="subunit">
    <text evidence="10">Heterodimer with POLE3; binds to DNA. Component of the CHRAC ISWI chromatin remodeling complex at least composed of SMARCA5/SNF2H, BAZ1A/ACF1, CHRAC1 and POLE3; the complex preferentially binds DNA through the CHRAC1-POLE3 heterodimer and possesses ATP-dependent nucleosome-remodeling activity. Within the complex, the heterodimer with POLE3 interacts with SMARCA5/SNF2H; the interaction is direct and enhances nucleosome sliding activity by the SMARCA5/SNF2H and BAZ1A/ACF1 interaction. Within the complex, the heterodimer with POLE3 interacts with BAZ1A/ACF1; the interactions are direct.</text>
</comment>
<evidence type="ECO:0000256" key="13">
    <source>
        <dbReference type="SAM" id="MobiDB-lite"/>
    </source>
</evidence>
<name>A0A1Y1YIH3_9FUNG</name>
<keyword evidence="6" id="KW-0175">Coiled coil</keyword>
<proteinExistence type="predicted"/>
<dbReference type="GO" id="GO:0006261">
    <property type="term" value="P:DNA-templated DNA replication"/>
    <property type="evidence" value="ECO:0007669"/>
    <property type="project" value="TreeGrafter"/>
</dbReference>
<evidence type="ECO:0000256" key="5">
    <source>
        <dbReference type="ARBA" id="ARBA00022990"/>
    </source>
</evidence>
<keyword evidence="5" id="KW-0007">Acetylation</keyword>
<dbReference type="PANTHER" id="PTHR10252">
    <property type="entry name" value="HISTONE-LIKE TRANSCRIPTION FACTOR CCAAT-RELATED"/>
    <property type="match status" value="1"/>
</dbReference>
<dbReference type="Pfam" id="PF00808">
    <property type="entry name" value="CBFD_NFYB_HMF"/>
    <property type="match status" value="1"/>
</dbReference>
<dbReference type="InParanoid" id="A0A1Y1YIH3"/>
<protein>
    <recommendedName>
        <fullName evidence="11">Chromatin accessibility complex protein 1</fullName>
    </recommendedName>
    <alternativeName>
        <fullName evidence="12">DNA polymerase epsilon subunit p15</fullName>
    </alternativeName>
</protein>
<feature type="compositionally biased region" description="Polar residues" evidence="13">
    <location>
        <begin position="95"/>
        <end position="106"/>
    </location>
</feature>
<keyword evidence="16" id="KW-1185">Reference proteome</keyword>
<evidence type="ECO:0000256" key="12">
    <source>
        <dbReference type="ARBA" id="ARBA00083235"/>
    </source>
</evidence>
<evidence type="ECO:0000256" key="4">
    <source>
        <dbReference type="ARBA" id="ARBA00022695"/>
    </source>
</evidence>
<dbReference type="Gene3D" id="1.10.20.10">
    <property type="entry name" value="Histone, subunit A"/>
    <property type="match status" value="1"/>
</dbReference>
<sequence length="135" mass="14816">MDSTSAEEYVATGVSEFPIARVKRIIKADPEVNNCSNEAVFLISKATELFVKKFSASGYNYSQADKRKTLAYKDLANIPVNEDVFEFLSDILPKTQPTSKASNNTTEETEPSANMKDSELLPSDPSVPTEIKAST</sequence>
<evidence type="ECO:0000313" key="16">
    <source>
        <dbReference type="Proteomes" id="UP000193498"/>
    </source>
</evidence>
<evidence type="ECO:0000256" key="3">
    <source>
        <dbReference type="ARBA" id="ARBA00022679"/>
    </source>
</evidence>
<dbReference type="PANTHER" id="PTHR10252:SF54">
    <property type="entry name" value="CHROMATIN ACCESSIBILITY COMPLEX PROTEIN 1"/>
    <property type="match status" value="1"/>
</dbReference>
<dbReference type="FunCoup" id="A0A1Y1YIH3">
    <property type="interactions" value="632"/>
</dbReference>
<dbReference type="FunFam" id="1.10.20.10:FF:000048">
    <property type="entry name" value="Chromatin accessibility complex subunit 1"/>
    <property type="match status" value="1"/>
</dbReference>
<dbReference type="GO" id="GO:0008623">
    <property type="term" value="C:CHRAC"/>
    <property type="evidence" value="ECO:0007669"/>
    <property type="project" value="TreeGrafter"/>
</dbReference>
<dbReference type="InterPro" id="IPR003958">
    <property type="entry name" value="CBFA_NFYB_domain"/>
</dbReference>
<comment type="caution">
    <text evidence="15">The sequence shown here is derived from an EMBL/GenBank/DDBJ whole genome shotgun (WGS) entry which is preliminary data.</text>
</comment>
<dbReference type="InterPro" id="IPR050568">
    <property type="entry name" value="Transcr_DNA_Rep_Reg"/>
</dbReference>
<comment type="subcellular location">
    <subcellularLocation>
        <location evidence="1">Nucleus</location>
    </subcellularLocation>
</comment>